<dbReference type="OrthoDB" id="7391821at2"/>
<dbReference type="AlphaFoldDB" id="A0A2N0H468"/>
<protein>
    <submittedName>
        <fullName evidence="2">Uncharacterized protein</fullName>
    </submittedName>
</protein>
<evidence type="ECO:0000256" key="1">
    <source>
        <dbReference type="SAM" id="MobiDB-lite"/>
    </source>
</evidence>
<organism evidence="2 3">
    <name type="scientific">Novosphingobium kunmingense</name>
    <dbReference type="NCBI Taxonomy" id="1211806"/>
    <lineage>
        <taxon>Bacteria</taxon>
        <taxon>Pseudomonadati</taxon>
        <taxon>Pseudomonadota</taxon>
        <taxon>Alphaproteobacteria</taxon>
        <taxon>Sphingomonadales</taxon>
        <taxon>Sphingomonadaceae</taxon>
        <taxon>Novosphingobium</taxon>
    </lineage>
</organism>
<keyword evidence="3" id="KW-1185">Reference proteome</keyword>
<evidence type="ECO:0000313" key="2">
    <source>
        <dbReference type="EMBL" id="PKB13727.1"/>
    </source>
</evidence>
<sequence length="67" mass="7590">MAYEHDEIGDFASERDAQDWAERNNIDPSDLHFRARGKRGVTLSVRRSALGDSSQADLSFGRRTGFF</sequence>
<gene>
    <name evidence="2" type="ORF">B0I00_3169</name>
</gene>
<reference evidence="2 3" key="1">
    <citation type="submission" date="2017-11" db="EMBL/GenBank/DDBJ databases">
        <title>Genomic Encyclopedia of Type Strains, Phase III (KMG-III): the genomes of soil and plant-associated and newly described type strains.</title>
        <authorList>
            <person name="Whitman W."/>
        </authorList>
    </citation>
    <scope>NUCLEOTIDE SEQUENCE [LARGE SCALE GENOMIC DNA]</scope>
    <source>
        <strain evidence="2 3">CGMCC 1.12274</strain>
    </source>
</reference>
<dbReference type="EMBL" id="PHUF01000006">
    <property type="protein sequence ID" value="PKB13727.1"/>
    <property type="molecule type" value="Genomic_DNA"/>
</dbReference>
<accession>A0A2N0H468</accession>
<proteinExistence type="predicted"/>
<feature type="region of interest" description="Disordered" evidence="1">
    <location>
        <begin position="1"/>
        <end position="23"/>
    </location>
</feature>
<name>A0A2N0H468_9SPHN</name>
<dbReference type="Proteomes" id="UP000232587">
    <property type="component" value="Unassembled WGS sequence"/>
</dbReference>
<comment type="caution">
    <text evidence="2">The sequence shown here is derived from an EMBL/GenBank/DDBJ whole genome shotgun (WGS) entry which is preliminary data.</text>
</comment>
<evidence type="ECO:0000313" key="3">
    <source>
        <dbReference type="Proteomes" id="UP000232587"/>
    </source>
</evidence>